<keyword evidence="1" id="KW-1133">Transmembrane helix</keyword>
<feature type="compositionally biased region" description="Basic and acidic residues" evidence="2">
    <location>
        <begin position="129"/>
        <end position="151"/>
    </location>
</feature>
<feature type="region of interest" description="Disordered" evidence="2">
    <location>
        <begin position="101"/>
        <end position="232"/>
    </location>
</feature>
<comment type="caution">
    <text evidence="1">Lacks conserved residue(s) required for the propagation of feature annotation.</text>
</comment>
<protein>
    <recommendedName>
        <fullName evidence="1">Protein YOP1</fullName>
    </recommendedName>
</protein>
<dbReference type="STRING" id="109895.A0A507E4P8"/>
<feature type="compositionally biased region" description="Basic residues" evidence="2">
    <location>
        <begin position="159"/>
        <end position="176"/>
    </location>
</feature>
<name>A0A507E4P8_9FUNG</name>
<dbReference type="PANTHER" id="PTHR12300">
    <property type="entry name" value="HVA22-LIKE PROTEINS"/>
    <property type="match status" value="1"/>
</dbReference>
<dbReference type="AlphaFoldDB" id="A0A507E4P8"/>
<comment type="similarity">
    <text evidence="1">Belongs to the DP1 family.</text>
</comment>
<evidence type="ECO:0000256" key="2">
    <source>
        <dbReference type="SAM" id="MobiDB-lite"/>
    </source>
</evidence>
<dbReference type="Proteomes" id="UP000318582">
    <property type="component" value="Unassembled WGS sequence"/>
</dbReference>
<evidence type="ECO:0000313" key="4">
    <source>
        <dbReference type="Proteomes" id="UP000318582"/>
    </source>
</evidence>
<sequence length="232" mass="26041">MALFTVLEIPSDILLFWLPFYYEVKTLIILWLVVPYTHGSRYLYSTLLHPLLDQHESEIDTAMGKAQLAATQLIFQSGQKAFLMLRNAVAQSLLSGQFAFMSQQQPQPQQPHSSRSSSTPKPSRRRSSRIVELDSDHNSSHSDSDSNHHSTDSSYKPPRSLKIKHAKQLQPQRKRIVASTTTTTRRRSRQASLVKVKNLRNSEVGESRESSSAGEGASSEGGARRGRPKRGE</sequence>
<keyword evidence="1" id="KW-0812">Transmembrane</keyword>
<evidence type="ECO:0000256" key="1">
    <source>
        <dbReference type="RuleBase" id="RU362006"/>
    </source>
</evidence>
<dbReference type="GO" id="GO:0071786">
    <property type="term" value="P:endoplasmic reticulum tubular network organization"/>
    <property type="evidence" value="ECO:0007669"/>
    <property type="project" value="TreeGrafter"/>
</dbReference>
<proteinExistence type="inferred from homology"/>
<evidence type="ECO:0000313" key="3">
    <source>
        <dbReference type="EMBL" id="TPX58816.1"/>
    </source>
</evidence>
<dbReference type="GO" id="GO:0016020">
    <property type="term" value="C:membrane"/>
    <property type="evidence" value="ECO:0007669"/>
    <property type="project" value="UniProtKB-SubCell"/>
</dbReference>
<comment type="subcellular location">
    <subcellularLocation>
        <location evidence="1">Membrane</location>
        <topology evidence="1">Multi-pass membrane protein</topology>
    </subcellularLocation>
</comment>
<accession>A0A507E4P8</accession>
<gene>
    <name evidence="3" type="ORF">PhCBS80983_g02883</name>
</gene>
<keyword evidence="4" id="KW-1185">Reference proteome</keyword>
<dbReference type="GO" id="GO:0071782">
    <property type="term" value="C:endoplasmic reticulum tubular network"/>
    <property type="evidence" value="ECO:0007669"/>
    <property type="project" value="TreeGrafter"/>
</dbReference>
<organism evidence="3 4">
    <name type="scientific">Powellomyces hirtus</name>
    <dbReference type="NCBI Taxonomy" id="109895"/>
    <lineage>
        <taxon>Eukaryota</taxon>
        <taxon>Fungi</taxon>
        <taxon>Fungi incertae sedis</taxon>
        <taxon>Chytridiomycota</taxon>
        <taxon>Chytridiomycota incertae sedis</taxon>
        <taxon>Chytridiomycetes</taxon>
        <taxon>Spizellomycetales</taxon>
        <taxon>Powellomycetaceae</taxon>
        <taxon>Powellomyces</taxon>
    </lineage>
</organism>
<comment type="caution">
    <text evidence="3">The sequence shown here is derived from an EMBL/GenBank/DDBJ whole genome shotgun (WGS) entry which is preliminary data.</text>
</comment>
<keyword evidence="1" id="KW-0472">Membrane</keyword>
<dbReference type="EMBL" id="QEAQ01000032">
    <property type="protein sequence ID" value="TPX58816.1"/>
    <property type="molecule type" value="Genomic_DNA"/>
</dbReference>
<reference evidence="3 4" key="1">
    <citation type="journal article" date="2019" name="Sci. Rep.">
        <title>Comparative genomics of chytrid fungi reveal insights into the obligate biotrophic and pathogenic lifestyle of Synchytrium endobioticum.</title>
        <authorList>
            <person name="van de Vossenberg B.T.L.H."/>
            <person name="Warris S."/>
            <person name="Nguyen H.D.T."/>
            <person name="van Gent-Pelzer M.P.E."/>
            <person name="Joly D.L."/>
            <person name="van de Geest H.C."/>
            <person name="Bonants P.J.M."/>
            <person name="Smith D.S."/>
            <person name="Levesque C.A."/>
            <person name="van der Lee T.A.J."/>
        </authorList>
    </citation>
    <scope>NUCLEOTIDE SEQUENCE [LARGE SCALE GENOMIC DNA]</scope>
    <source>
        <strain evidence="3 4">CBS 809.83</strain>
    </source>
</reference>
<dbReference type="PANTHER" id="PTHR12300:SF117">
    <property type="entry name" value="LP05237P-RELATED"/>
    <property type="match status" value="1"/>
</dbReference>
<dbReference type="InterPro" id="IPR004345">
    <property type="entry name" value="TB2_DP1_HVA22"/>
</dbReference>
<feature type="compositionally biased region" description="Low complexity" evidence="2">
    <location>
        <begin position="210"/>
        <end position="221"/>
    </location>
</feature>
<feature type="transmembrane region" description="Helical" evidence="1">
    <location>
        <begin position="13"/>
        <end position="34"/>
    </location>
</feature>
<feature type="compositionally biased region" description="Low complexity" evidence="2">
    <location>
        <begin position="102"/>
        <end position="121"/>
    </location>
</feature>
<dbReference type="Pfam" id="PF03134">
    <property type="entry name" value="TB2_DP1_HVA22"/>
    <property type="match status" value="1"/>
</dbReference>